<gene>
    <name evidence="1" type="ORF">ROA7023_04192</name>
</gene>
<name>A0A1Y5U157_9RHOB</name>
<dbReference type="Proteomes" id="UP000193900">
    <property type="component" value="Unassembled WGS sequence"/>
</dbReference>
<organism evidence="1 2">
    <name type="scientific">Roseisalinus antarcticus</name>
    <dbReference type="NCBI Taxonomy" id="254357"/>
    <lineage>
        <taxon>Bacteria</taxon>
        <taxon>Pseudomonadati</taxon>
        <taxon>Pseudomonadota</taxon>
        <taxon>Alphaproteobacteria</taxon>
        <taxon>Rhodobacterales</taxon>
        <taxon>Roseobacteraceae</taxon>
        <taxon>Roseisalinus</taxon>
    </lineage>
</organism>
<keyword evidence="2" id="KW-1185">Reference proteome</keyword>
<dbReference type="RefSeq" id="WP_085880898.1">
    <property type="nucleotide sequence ID" value="NZ_FWFZ01000043.1"/>
</dbReference>
<dbReference type="AlphaFoldDB" id="A0A1Y5U157"/>
<protein>
    <submittedName>
        <fullName evidence="1">Uncharacterized protein</fullName>
    </submittedName>
</protein>
<dbReference type="EMBL" id="FWFZ01000043">
    <property type="protein sequence ID" value="SLN76506.1"/>
    <property type="molecule type" value="Genomic_DNA"/>
</dbReference>
<proteinExistence type="predicted"/>
<sequence>MFSPEQIATKHAAAAALLNVHWDRISVDPVDLSVWLDDQPTRRMEAAIIALKAMLMEWIGWGAEHDLTTKLTQQRPWLCRVLERVEPVAIAGLALHLRGQHGA</sequence>
<accession>A0A1Y5U157</accession>
<evidence type="ECO:0000313" key="2">
    <source>
        <dbReference type="Proteomes" id="UP000193900"/>
    </source>
</evidence>
<evidence type="ECO:0000313" key="1">
    <source>
        <dbReference type="EMBL" id="SLN76506.1"/>
    </source>
</evidence>
<reference evidence="1 2" key="1">
    <citation type="submission" date="2017-03" db="EMBL/GenBank/DDBJ databases">
        <authorList>
            <person name="Afonso C.L."/>
            <person name="Miller P.J."/>
            <person name="Scott M.A."/>
            <person name="Spackman E."/>
            <person name="Goraichik I."/>
            <person name="Dimitrov K.M."/>
            <person name="Suarez D.L."/>
            <person name="Swayne D.E."/>
        </authorList>
    </citation>
    <scope>NUCLEOTIDE SEQUENCE [LARGE SCALE GENOMIC DNA]</scope>
    <source>
        <strain evidence="1 2">CECT 7023</strain>
    </source>
</reference>